<keyword evidence="2" id="KW-1185">Reference proteome</keyword>
<sequence length="70" mass="7142">MGRLIEANLPPDSASHVQTFGGVYSGVSVIAASLGLCVPLQLAWFGCEGPEGLVGRAAQDYVLGQGLLIA</sequence>
<dbReference type="Proteomes" id="UP001161388">
    <property type="component" value="Unassembled WGS sequence"/>
</dbReference>
<proteinExistence type="predicted"/>
<evidence type="ECO:0000313" key="2">
    <source>
        <dbReference type="Proteomes" id="UP001161388"/>
    </source>
</evidence>
<name>A0ABQ5VNF5_9RHOB</name>
<reference evidence="1" key="2">
    <citation type="submission" date="2023-01" db="EMBL/GenBank/DDBJ databases">
        <title>Draft genome sequence of Sulfitobacter pacificus strain NBRC 109915.</title>
        <authorList>
            <person name="Sun Q."/>
            <person name="Mori K."/>
        </authorList>
    </citation>
    <scope>NUCLEOTIDE SEQUENCE</scope>
    <source>
        <strain evidence="1">NBRC 109915</strain>
    </source>
</reference>
<reference evidence="1" key="1">
    <citation type="journal article" date="2014" name="Int. J. Syst. Evol. Microbiol.">
        <title>Complete genome of a new Firmicutes species belonging to the dominant human colonic microbiota ('Ruminococcus bicirculans') reveals two chromosomes and a selective capacity to utilize plant glucans.</title>
        <authorList>
            <consortium name="NISC Comparative Sequencing Program"/>
            <person name="Wegmann U."/>
            <person name="Louis P."/>
            <person name="Goesmann A."/>
            <person name="Henrissat B."/>
            <person name="Duncan S.H."/>
            <person name="Flint H.J."/>
        </authorList>
    </citation>
    <scope>NUCLEOTIDE SEQUENCE</scope>
    <source>
        <strain evidence="1">NBRC 109915</strain>
    </source>
</reference>
<gene>
    <name evidence="1" type="ORF">GCM10007927_35230</name>
</gene>
<dbReference type="EMBL" id="BSNL01000001">
    <property type="protein sequence ID" value="GLQ28720.1"/>
    <property type="molecule type" value="Genomic_DNA"/>
</dbReference>
<accession>A0ABQ5VNF5</accession>
<organism evidence="1 2">
    <name type="scientific">Sulfitobacter pacificus</name>
    <dbReference type="NCBI Taxonomy" id="1499314"/>
    <lineage>
        <taxon>Bacteria</taxon>
        <taxon>Pseudomonadati</taxon>
        <taxon>Pseudomonadota</taxon>
        <taxon>Alphaproteobacteria</taxon>
        <taxon>Rhodobacterales</taxon>
        <taxon>Roseobacteraceae</taxon>
        <taxon>Sulfitobacter</taxon>
    </lineage>
</organism>
<evidence type="ECO:0000313" key="1">
    <source>
        <dbReference type="EMBL" id="GLQ28720.1"/>
    </source>
</evidence>
<protein>
    <submittedName>
        <fullName evidence="1">Uncharacterized protein</fullName>
    </submittedName>
</protein>
<comment type="caution">
    <text evidence="1">The sequence shown here is derived from an EMBL/GenBank/DDBJ whole genome shotgun (WGS) entry which is preliminary data.</text>
</comment>